<reference evidence="7 8" key="1">
    <citation type="submission" date="2018-07" db="EMBL/GenBank/DDBJ databases">
        <title>Erythrobacter nanhaiensis sp. nov., a novel member of the genus Erythrobacter isolated from the South China Sea.</title>
        <authorList>
            <person name="Chen X."/>
            <person name="Liu J."/>
        </authorList>
    </citation>
    <scope>NUCLEOTIDE SEQUENCE [LARGE SCALE GENOMIC DNA]</scope>
    <source>
        <strain evidence="7 8">S-5</strain>
    </source>
</reference>
<dbReference type="GO" id="GO:0005524">
    <property type="term" value="F:ATP binding"/>
    <property type="evidence" value="ECO:0007669"/>
    <property type="project" value="UniProtKB-KW"/>
</dbReference>
<keyword evidence="4" id="KW-1278">Translocase</keyword>
<proteinExistence type="predicted"/>
<dbReference type="Pfam" id="PF00005">
    <property type="entry name" value="ABC_tran"/>
    <property type="match status" value="1"/>
</dbReference>
<dbReference type="OrthoDB" id="9810077at2"/>
<keyword evidence="1" id="KW-0813">Transport</keyword>
<dbReference type="EMBL" id="QRBB01000002">
    <property type="protein sequence ID" value="RDS75867.1"/>
    <property type="molecule type" value="Genomic_DNA"/>
</dbReference>
<evidence type="ECO:0000256" key="4">
    <source>
        <dbReference type="ARBA" id="ARBA00022967"/>
    </source>
</evidence>
<dbReference type="Gene3D" id="3.40.50.300">
    <property type="entry name" value="P-loop containing nucleotide triphosphate hydrolases"/>
    <property type="match status" value="1"/>
</dbReference>
<comment type="function">
    <text evidence="5">Part of the ABC transporter complex HmuTUV involved in hemin import. Responsible for energy coupling to the transport system.</text>
</comment>
<protein>
    <submittedName>
        <fullName evidence="7">ABC transporter ATP-binding protein</fullName>
    </submittedName>
</protein>
<comment type="caution">
    <text evidence="7">The sequence shown here is derived from an EMBL/GenBank/DDBJ whole genome shotgun (WGS) entry which is preliminary data.</text>
</comment>
<dbReference type="PROSITE" id="PS50893">
    <property type="entry name" value="ABC_TRANSPORTER_2"/>
    <property type="match status" value="1"/>
</dbReference>
<evidence type="ECO:0000313" key="7">
    <source>
        <dbReference type="EMBL" id="RDS75867.1"/>
    </source>
</evidence>
<dbReference type="PANTHER" id="PTHR42794:SF1">
    <property type="entry name" value="HEMIN IMPORT ATP-BINDING PROTEIN HMUV"/>
    <property type="match status" value="1"/>
</dbReference>
<evidence type="ECO:0000259" key="6">
    <source>
        <dbReference type="PROSITE" id="PS50893"/>
    </source>
</evidence>
<evidence type="ECO:0000256" key="2">
    <source>
        <dbReference type="ARBA" id="ARBA00022741"/>
    </source>
</evidence>
<evidence type="ECO:0000256" key="1">
    <source>
        <dbReference type="ARBA" id="ARBA00022448"/>
    </source>
</evidence>
<dbReference type="PROSITE" id="PS00211">
    <property type="entry name" value="ABC_TRANSPORTER_1"/>
    <property type="match status" value="1"/>
</dbReference>
<organism evidence="7 8">
    <name type="scientific">Alteriqipengyuania lutimaris</name>
    <dbReference type="NCBI Taxonomy" id="1538146"/>
    <lineage>
        <taxon>Bacteria</taxon>
        <taxon>Pseudomonadati</taxon>
        <taxon>Pseudomonadota</taxon>
        <taxon>Alphaproteobacteria</taxon>
        <taxon>Sphingomonadales</taxon>
        <taxon>Erythrobacteraceae</taxon>
        <taxon>Alteriqipengyuania</taxon>
    </lineage>
</organism>
<dbReference type="RefSeq" id="WP_115493137.1">
    <property type="nucleotide sequence ID" value="NZ_JACHWW010000002.1"/>
</dbReference>
<feature type="domain" description="ABC transporter" evidence="6">
    <location>
        <begin position="1"/>
        <end position="230"/>
    </location>
</feature>
<evidence type="ECO:0000256" key="3">
    <source>
        <dbReference type="ARBA" id="ARBA00022840"/>
    </source>
</evidence>
<dbReference type="Proteomes" id="UP000254101">
    <property type="component" value="Unassembled WGS sequence"/>
</dbReference>
<evidence type="ECO:0000256" key="5">
    <source>
        <dbReference type="ARBA" id="ARBA00037066"/>
    </source>
</evidence>
<gene>
    <name evidence="7" type="ORF">DL238_14390</name>
</gene>
<accession>A0A395LHZ2</accession>
<name>A0A395LHZ2_9SPHN</name>
<dbReference type="PANTHER" id="PTHR42794">
    <property type="entry name" value="HEMIN IMPORT ATP-BINDING PROTEIN HMUV"/>
    <property type="match status" value="1"/>
</dbReference>
<dbReference type="GO" id="GO:0016887">
    <property type="term" value="F:ATP hydrolysis activity"/>
    <property type="evidence" value="ECO:0007669"/>
    <property type="project" value="InterPro"/>
</dbReference>
<keyword evidence="3 7" id="KW-0067">ATP-binding</keyword>
<dbReference type="AlphaFoldDB" id="A0A395LHZ2"/>
<dbReference type="InterPro" id="IPR003593">
    <property type="entry name" value="AAA+_ATPase"/>
</dbReference>
<keyword evidence="2" id="KW-0547">Nucleotide-binding</keyword>
<dbReference type="SMART" id="SM00382">
    <property type="entry name" value="AAA"/>
    <property type="match status" value="1"/>
</dbReference>
<keyword evidence="8" id="KW-1185">Reference proteome</keyword>
<dbReference type="InterPro" id="IPR017871">
    <property type="entry name" value="ABC_transporter-like_CS"/>
</dbReference>
<dbReference type="InterPro" id="IPR027417">
    <property type="entry name" value="P-loop_NTPase"/>
</dbReference>
<dbReference type="SUPFAM" id="SSF52540">
    <property type="entry name" value="P-loop containing nucleoside triphosphate hydrolases"/>
    <property type="match status" value="1"/>
</dbReference>
<sequence>MSASVIEARGLTLDDRLRGVSGSIEPARITAICGPNGAGKSTLVRLLAGVLRPTDGEAILDGKRLADMHPRTRAQAIGYLPQEPQIAWDISVRNLVSLGRLAHGDRRNEPVEVAIAAMGLEDFADRPVSTLSGGERARALLARVLAGEPRFILADEPFASLDLAYQASLARHLRLQADAGRGVVVVVHDLSLAHNLADRIILLDRGTLHADGEPADALSDANLEVVFGVRARWYGDVGEKVLSCYPTDDTKN</sequence>
<dbReference type="InterPro" id="IPR003439">
    <property type="entry name" value="ABC_transporter-like_ATP-bd"/>
</dbReference>
<evidence type="ECO:0000313" key="8">
    <source>
        <dbReference type="Proteomes" id="UP000254101"/>
    </source>
</evidence>